<evidence type="ECO:0000256" key="1">
    <source>
        <dbReference type="SAM" id="Phobius"/>
    </source>
</evidence>
<name>A0A8S5QPC5_9CAUD</name>
<dbReference type="EMBL" id="BK015702">
    <property type="protein sequence ID" value="DAE20866.1"/>
    <property type="molecule type" value="Genomic_DNA"/>
</dbReference>
<feature type="transmembrane region" description="Helical" evidence="1">
    <location>
        <begin position="12"/>
        <end position="30"/>
    </location>
</feature>
<sequence>MPHHFIKIIYNILIFFLCRSIYLIIAAMITSI</sequence>
<protein>
    <submittedName>
        <fullName evidence="2">Uncharacterized protein</fullName>
    </submittedName>
</protein>
<keyword evidence="1" id="KW-0472">Membrane</keyword>
<proteinExistence type="predicted"/>
<accession>A0A8S5QPC5</accession>
<reference evidence="2" key="1">
    <citation type="journal article" date="2021" name="Proc. Natl. Acad. Sci. U.S.A.">
        <title>A Catalog of Tens of Thousands of Viruses from Human Metagenomes Reveals Hidden Associations with Chronic Diseases.</title>
        <authorList>
            <person name="Tisza M.J."/>
            <person name="Buck C.B."/>
        </authorList>
    </citation>
    <scope>NUCLEOTIDE SEQUENCE</scope>
    <source>
        <strain evidence="2">CtWhx86</strain>
    </source>
</reference>
<keyword evidence="1" id="KW-1133">Transmembrane helix</keyword>
<keyword evidence="1" id="KW-0812">Transmembrane</keyword>
<organism evidence="2">
    <name type="scientific">Siphoviridae sp. ctWhx86</name>
    <dbReference type="NCBI Taxonomy" id="2826362"/>
    <lineage>
        <taxon>Viruses</taxon>
        <taxon>Duplodnaviria</taxon>
        <taxon>Heunggongvirae</taxon>
        <taxon>Uroviricota</taxon>
        <taxon>Caudoviricetes</taxon>
    </lineage>
</organism>
<evidence type="ECO:0000313" key="2">
    <source>
        <dbReference type="EMBL" id="DAE20866.1"/>
    </source>
</evidence>